<dbReference type="AlphaFoldDB" id="A0A0S7WK56"/>
<organism evidence="2 3">
    <name type="scientific">candidate division TA06 bacterium DG_26</name>
    <dbReference type="NCBI Taxonomy" id="1703771"/>
    <lineage>
        <taxon>Bacteria</taxon>
        <taxon>Bacteria division TA06</taxon>
    </lineage>
</organism>
<accession>A0A0S7WK56</accession>
<dbReference type="SUPFAM" id="SSF55804">
    <property type="entry name" value="Phoshotransferase/anion transport protein"/>
    <property type="match status" value="1"/>
</dbReference>
<name>A0A0S7WK56_UNCT6</name>
<proteinExistence type="predicted"/>
<sequence length="154" mass="17257">MLSELLSPETIAFPLHASRKESIIEELVGLAVAGGAISHKKEVVQRVKEREEILSTTVGKGVFIPRVRSRHVSRICLCLGITRKALDLGALDGNHVRLCVFLGIPEGKIEAQVKYLVRIFRLFNQDSFRSALLKAADKKDVIEIVRSEERDLER</sequence>
<evidence type="ECO:0000313" key="3">
    <source>
        <dbReference type="Proteomes" id="UP000051124"/>
    </source>
</evidence>
<dbReference type="InterPro" id="IPR016152">
    <property type="entry name" value="PTrfase/Anion_transptr"/>
</dbReference>
<comment type="caution">
    <text evidence="2">The sequence shown here is derived from an EMBL/GenBank/DDBJ whole genome shotgun (WGS) entry which is preliminary data.</text>
</comment>
<dbReference type="InterPro" id="IPR051541">
    <property type="entry name" value="PTS_SugarTrans_NitroReg"/>
</dbReference>
<gene>
    <name evidence="2" type="ORF">AMJ40_02565</name>
</gene>
<feature type="domain" description="PTS EIIA type-2" evidence="1">
    <location>
        <begin position="4"/>
        <end position="148"/>
    </location>
</feature>
<dbReference type="EMBL" id="LIZT01000018">
    <property type="protein sequence ID" value="KPJ50558.1"/>
    <property type="molecule type" value="Genomic_DNA"/>
</dbReference>
<dbReference type="Pfam" id="PF00359">
    <property type="entry name" value="PTS_EIIA_2"/>
    <property type="match status" value="1"/>
</dbReference>
<dbReference type="PROSITE" id="PS51094">
    <property type="entry name" value="PTS_EIIA_TYPE_2"/>
    <property type="match status" value="1"/>
</dbReference>
<protein>
    <recommendedName>
        <fullName evidence="1">PTS EIIA type-2 domain-containing protein</fullName>
    </recommendedName>
</protein>
<dbReference type="PANTHER" id="PTHR47738">
    <property type="entry name" value="PTS SYSTEM FRUCTOSE-LIKE EIIA COMPONENT-RELATED"/>
    <property type="match status" value="1"/>
</dbReference>
<dbReference type="Gene3D" id="3.40.930.10">
    <property type="entry name" value="Mannitol-specific EII, Chain A"/>
    <property type="match status" value="1"/>
</dbReference>
<evidence type="ECO:0000259" key="1">
    <source>
        <dbReference type="PROSITE" id="PS51094"/>
    </source>
</evidence>
<evidence type="ECO:0000313" key="2">
    <source>
        <dbReference type="EMBL" id="KPJ50558.1"/>
    </source>
</evidence>
<dbReference type="InterPro" id="IPR002178">
    <property type="entry name" value="PTS_EIIA_type-2_dom"/>
</dbReference>
<reference evidence="2 3" key="1">
    <citation type="journal article" date="2015" name="Microbiome">
        <title>Genomic resolution of linkages in carbon, nitrogen, and sulfur cycling among widespread estuary sediment bacteria.</title>
        <authorList>
            <person name="Baker B.J."/>
            <person name="Lazar C.S."/>
            <person name="Teske A.P."/>
            <person name="Dick G.J."/>
        </authorList>
    </citation>
    <scope>NUCLEOTIDE SEQUENCE [LARGE SCALE GENOMIC DNA]</scope>
    <source>
        <strain evidence="2">DG_26</strain>
    </source>
</reference>
<dbReference type="Proteomes" id="UP000051124">
    <property type="component" value="Unassembled WGS sequence"/>
</dbReference>